<organism evidence="2 3">
    <name type="scientific">Hortaea werneckii</name>
    <name type="common">Black yeast</name>
    <name type="synonym">Cladosporium werneckii</name>
    <dbReference type="NCBI Taxonomy" id="91943"/>
    <lineage>
        <taxon>Eukaryota</taxon>
        <taxon>Fungi</taxon>
        <taxon>Dikarya</taxon>
        <taxon>Ascomycota</taxon>
        <taxon>Pezizomycotina</taxon>
        <taxon>Dothideomycetes</taxon>
        <taxon>Dothideomycetidae</taxon>
        <taxon>Mycosphaerellales</taxon>
        <taxon>Teratosphaeriaceae</taxon>
        <taxon>Hortaea</taxon>
    </lineage>
</organism>
<evidence type="ECO:0000259" key="1">
    <source>
        <dbReference type="Pfam" id="PF12146"/>
    </source>
</evidence>
<comment type="caution">
    <text evidence="2">The sequence shown here is derived from an EMBL/GenBank/DDBJ whole genome shotgun (WGS) entry which is preliminary data.</text>
</comment>
<dbReference type="InterPro" id="IPR022742">
    <property type="entry name" value="Hydrolase_4"/>
</dbReference>
<dbReference type="SUPFAM" id="SSF53474">
    <property type="entry name" value="alpha/beta-Hydrolases"/>
    <property type="match status" value="1"/>
</dbReference>
<name>A0A3M7HLS4_HORWE</name>
<evidence type="ECO:0000313" key="3">
    <source>
        <dbReference type="Proteomes" id="UP000281468"/>
    </source>
</evidence>
<dbReference type="InterPro" id="IPR051044">
    <property type="entry name" value="MAG_DAG_Lipase"/>
</dbReference>
<proteinExistence type="predicted"/>
<dbReference type="PANTHER" id="PTHR11614">
    <property type="entry name" value="PHOSPHOLIPASE-RELATED"/>
    <property type="match status" value="1"/>
</dbReference>
<dbReference type="Pfam" id="PF12146">
    <property type="entry name" value="Hydrolase_4"/>
    <property type="match status" value="1"/>
</dbReference>
<dbReference type="AlphaFoldDB" id="A0A3M7HLS4"/>
<dbReference type="EMBL" id="QWIQ01000036">
    <property type="protein sequence ID" value="RMZ14223.1"/>
    <property type="molecule type" value="Genomic_DNA"/>
</dbReference>
<dbReference type="Gene3D" id="3.40.50.1820">
    <property type="entry name" value="alpha/beta hydrolase"/>
    <property type="match status" value="1"/>
</dbReference>
<accession>A0A3M7HLS4</accession>
<gene>
    <name evidence="2" type="ORF">D0862_02101</name>
</gene>
<dbReference type="Proteomes" id="UP000281468">
    <property type="component" value="Unassembled WGS sequence"/>
</dbReference>
<reference evidence="2 3" key="1">
    <citation type="journal article" date="2018" name="BMC Genomics">
        <title>Genomic evidence for intraspecific hybridization in a clonal and extremely halotolerant yeast.</title>
        <authorList>
            <person name="Gostincar C."/>
            <person name="Stajich J.E."/>
            <person name="Zupancic J."/>
            <person name="Zalar P."/>
            <person name="Gunde-Cimerman N."/>
        </authorList>
    </citation>
    <scope>NUCLEOTIDE SEQUENCE [LARGE SCALE GENOMIC DNA]</scope>
    <source>
        <strain evidence="2 3">EXF-171</strain>
    </source>
</reference>
<protein>
    <recommendedName>
        <fullName evidence="1">Serine aminopeptidase S33 domain-containing protein</fullName>
    </recommendedName>
</protein>
<dbReference type="VEuPathDB" id="FungiDB:BTJ68_12509"/>
<dbReference type="InterPro" id="IPR029058">
    <property type="entry name" value="AB_hydrolase_fold"/>
</dbReference>
<evidence type="ECO:0000313" key="2">
    <source>
        <dbReference type="EMBL" id="RMZ14223.1"/>
    </source>
</evidence>
<feature type="domain" description="Serine aminopeptidase S33" evidence="1">
    <location>
        <begin position="49"/>
        <end position="303"/>
    </location>
</feature>
<sequence length="339" mass="37845">MVQEKLRISLTTRRLLIMASYTIEEGFLALPDKPSEVYTRTTRPAKSIQSRARLVFIHGFSDHCNAQDDLFIPLAEKGIIIYSFDQRGWGRSVKKAADKGKTGTTDQVMDDITYFIKNHVLARQEEAHLPVFIMGHSMGGQETLTYATIGPKDVVSRIRGFMAEAPWIALHPSTQPWKLTVVLGRMASKLMPHYHMVNELDANLLSRDPDVNDGYVKDPLCHNTGTLEGLAGMLDRALALNEHKNLVPEGVGEGGKTRLWLGHGTGDAICDFLPAKRYFENLKIADKQMMTYEGWYHKLHAEPGQDKVKFAEDVSKWILDRSGPLSEADGAAAAGRSRL</sequence>